<dbReference type="GO" id="GO:0000976">
    <property type="term" value="F:transcription cis-regulatory region binding"/>
    <property type="evidence" value="ECO:0007669"/>
    <property type="project" value="TreeGrafter"/>
</dbReference>
<dbReference type="CDD" id="cd01392">
    <property type="entry name" value="HTH_LacI"/>
    <property type="match status" value="1"/>
</dbReference>
<dbReference type="PANTHER" id="PTHR30146">
    <property type="entry name" value="LACI-RELATED TRANSCRIPTIONAL REPRESSOR"/>
    <property type="match status" value="1"/>
</dbReference>
<comment type="caution">
    <text evidence="5">The sequence shown here is derived from an EMBL/GenBank/DDBJ whole genome shotgun (WGS) entry which is preliminary data.</text>
</comment>
<dbReference type="InterPro" id="IPR000843">
    <property type="entry name" value="HTH_LacI"/>
</dbReference>
<dbReference type="SUPFAM" id="SSF53822">
    <property type="entry name" value="Periplasmic binding protein-like I"/>
    <property type="match status" value="1"/>
</dbReference>
<dbReference type="GO" id="GO:0003700">
    <property type="term" value="F:DNA-binding transcription factor activity"/>
    <property type="evidence" value="ECO:0007669"/>
    <property type="project" value="TreeGrafter"/>
</dbReference>
<dbReference type="PROSITE" id="PS00356">
    <property type="entry name" value="HTH_LACI_1"/>
    <property type="match status" value="1"/>
</dbReference>
<name>A0A3P1SHM1_9ACTO</name>
<proteinExistence type="predicted"/>
<accession>A0A3P1SHM1</accession>
<dbReference type="RefSeq" id="WP_124868157.1">
    <property type="nucleotide sequence ID" value="NZ_RQZF01000001.1"/>
</dbReference>
<keyword evidence="2 5" id="KW-0238">DNA-binding</keyword>
<dbReference type="InterPro" id="IPR046335">
    <property type="entry name" value="LacI/GalR-like_sensor"/>
</dbReference>
<dbReference type="Proteomes" id="UP000280444">
    <property type="component" value="Unassembled WGS sequence"/>
</dbReference>
<evidence type="ECO:0000313" key="5">
    <source>
        <dbReference type="EMBL" id="RRC96504.1"/>
    </source>
</evidence>
<evidence type="ECO:0000256" key="2">
    <source>
        <dbReference type="ARBA" id="ARBA00023125"/>
    </source>
</evidence>
<evidence type="ECO:0000259" key="4">
    <source>
        <dbReference type="PROSITE" id="PS50932"/>
    </source>
</evidence>
<evidence type="ECO:0000313" key="6">
    <source>
        <dbReference type="Proteomes" id="UP000280444"/>
    </source>
</evidence>
<feature type="domain" description="HTH lacI-type" evidence="4">
    <location>
        <begin position="6"/>
        <end position="60"/>
    </location>
</feature>
<dbReference type="SMART" id="SM00354">
    <property type="entry name" value="HTH_LACI"/>
    <property type="match status" value="1"/>
</dbReference>
<dbReference type="SUPFAM" id="SSF47413">
    <property type="entry name" value="lambda repressor-like DNA-binding domains"/>
    <property type="match status" value="1"/>
</dbReference>
<dbReference type="InterPro" id="IPR010982">
    <property type="entry name" value="Lambda_DNA-bd_dom_sf"/>
</dbReference>
<organism evidence="5 6">
    <name type="scientific">Schaalia canis</name>
    <dbReference type="NCBI Taxonomy" id="100469"/>
    <lineage>
        <taxon>Bacteria</taxon>
        <taxon>Bacillati</taxon>
        <taxon>Actinomycetota</taxon>
        <taxon>Actinomycetes</taxon>
        <taxon>Actinomycetales</taxon>
        <taxon>Actinomycetaceae</taxon>
        <taxon>Schaalia</taxon>
    </lineage>
</organism>
<evidence type="ECO:0000256" key="1">
    <source>
        <dbReference type="ARBA" id="ARBA00023015"/>
    </source>
</evidence>
<dbReference type="PANTHER" id="PTHR30146:SF153">
    <property type="entry name" value="LACTOSE OPERON REPRESSOR"/>
    <property type="match status" value="1"/>
</dbReference>
<reference evidence="5 6" key="1">
    <citation type="submission" date="2018-11" db="EMBL/GenBank/DDBJ databases">
        <title>Genomes From Bacteria Associated with the Canine Oral Cavity: a Test Case for Automated Genome-Based Taxonomic Assignment.</title>
        <authorList>
            <person name="Coil D.A."/>
            <person name="Jospin G."/>
            <person name="Darling A.E."/>
            <person name="Wallis C."/>
            <person name="Davis I.J."/>
            <person name="Harris S."/>
            <person name="Eisen J.A."/>
            <person name="Holcombe L.J."/>
            <person name="O'Flynn C."/>
        </authorList>
    </citation>
    <scope>NUCLEOTIDE SEQUENCE [LARGE SCALE GENOMIC DNA]</scope>
    <source>
        <strain evidence="5 6">OH770</strain>
    </source>
</reference>
<dbReference type="Gene3D" id="3.40.50.2300">
    <property type="match status" value="2"/>
</dbReference>
<gene>
    <name evidence="5" type="ORF">EII11_02390</name>
</gene>
<sequence>MAKPRTRLMDIAQHAGVSTATVSRVINRTGPVSADTRHRVLTAIDRLGYERPASERSGAATLIGIITPELINPIFATYAHAIQSEVARADALPVICSQTPGATSEGDHVEKLLDQGVSGIIFVSGRHADYRGDLSRYQRLHDKGIPFVTINGARDEVPAPDFSTGDGMGIEAAVHHLRELGHSRIALLGGQSHMVPAARKVEAFRHVMEQLFGEKDPIVIETFYTYEAAATATETLIDQGITAIVTGSDLQALGAIRTIKNRGLEVPGDISVVGFDDSMLMTHLDPPLTTVRQPVAAITNAAVQALFAQLHNSTVHRGAFIYTPDLIVRASTGACPR</sequence>
<dbReference type="PROSITE" id="PS50932">
    <property type="entry name" value="HTH_LACI_2"/>
    <property type="match status" value="1"/>
</dbReference>
<evidence type="ECO:0000256" key="3">
    <source>
        <dbReference type="ARBA" id="ARBA00023163"/>
    </source>
</evidence>
<keyword evidence="6" id="KW-1185">Reference proteome</keyword>
<dbReference type="OrthoDB" id="3324394at2"/>
<protein>
    <submittedName>
        <fullName evidence="5">LacI family DNA-binding transcriptional regulator</fullName>
    </submittedName>
</protein>
<keyword evidence="3" id="KW-0804">Transcription</keyword>
<dbReference type="Pfam" id="PF13377">
    <property type="entry name" value="Peripla_BP_3"/>
    <property type="match status" value="1"/>
</dbReference>
<dbReference type="PRINTS" id="PR00036">
    <property type="entry name" value="HTHLACI"/>
</dbReference>
<dbReference type="AlphaFoldDB" id="A0A3P1SHM1"/>
<keyword evidence="1" id="KW-0805">Transcription regulation</keyword>
<dbReference type="Pfam" id="PF00356">
    <property type="entry name" value="LacI"/>
    <property type="match status" value="1"/>
</dbReference>
<dbReference type="EMBL" id="RQZF01000001">
    <property type="protein sequence ID" value="RRC96504.1"/>
    <property type="molecule type" value="Genomic_DNA"/>
</dbReference>
<dbReference type="Gene3D" id="1.10.260.40">
    <property type="entry name" value="lambda repressor-like DNA-binding domains"/>
    <property type="match status" value="1"/>
</dbReference>
<dbReference type="InterPro" id="IPR028082">
    <property type="entry name" value="Peripla_BP_I"/>
</dbReference>